<dbReference type="InterPro" id="IPR036689">
    <property type="entry name" value="ESAT-6-like_sf"/>
</dbReference>
<gene>
    <name evidence="2" type="ORF">J2S69_001001</name>
    <name evidence="1" type="ORF">O2L01_08920</name>
</gene>
<dbReference type="RefSeq" id="WP_270121569.1">
    <property type="nucleotide sequence ID" value="NZ_BAAAOM010000002.1"/>
</dbReference>
<proteinExistence type="predicted"/>
<reference evidence="1" key="1">
    <citation type="submission" date="2022-12" db="EMBL/GenBank/DDBJ databases">
        <title>Gycomyces niveus sp.nov., a novel actinomycete isolated from soil in Shouguang.</title>
        <authorList>
            <person name="Yang X."/>
        </authorList>
    </citation>
    <scope>NUCLEOTIDE SEQUENCE</scope>
    <source>
        <strain evidence="1">DSM 44724</strain>
    </source>
</reference>
<dbReference type="EMBL" id="JAPZVQ010000004">
    <property type="protein sequence ID" value="MDA1385104.1"/>
    <property type="molecule type" value="Genomic_DNA"/>
</dbReference>
<keyword evidence="4" id="KW-1185">Reference proteome</keyword>
<dbReference type="InterPro" id="IPR010310">
    <property type="entry name" value="T7SS_ESAT-6-like"/>
</dbReference>
<organism evidence="1 3">
    <name type="scientific">Glycomyces lechevalierae</name>
    <dbReference type="NCBI Taxonomy" id="256034"/>
    <lineage>
        <taxon>Bacteria</taxon>
        <taxon>Bacillati</taxon>
        <taxon>Actinomycetota</taxon>
        <taxon>Actinomycetes</taxon>
        <taxon>Glycomycetales</taxon>
        <taxon>Glycomycetaceae</taxon>
        <taxon>Glycomyces</taxon>
    </lineage>
</organism>
<evidence type="ECO:0000313" key="3">
    <source>
        <dbReference type="Proteomes" id="UP001145799"/>
    </source>
</evidence>
<name>A0A9X3PGJ0_9ACTN</name>
<comment type="caution">
    <text evidence="1">The sequence shown here is derived from an EMBL/GenBank/DDBJ whole genome shotgun (WGS) entry which is preliminary data.</text>
</comment>
<dbReference type="Pfam" id="PF06013">
    <property type="entry name" value="WXG100"/>
    <property type="match status" value="1"/>
</dbReference>
<accession>A0A9X3PGJ0</accession>
<evidence type="ECO:0000313" key="4">
    <source>
        <dbReference type="Proteomes" id="UP001183604"/>
    </source>
</evidence>
<dbReference type="Gene3D" id="1.10.287.1060">
    <property type="entry name" value="ESAT-6-like"/>
    <property type="match status" value="1"/>
</dbReference>
<protein>
    <submittedName>
        <fullName evidence="2">Uncharacterized protein YukE</fullName>
    </submittedName>
    <submittedName>
        <fullName evidence="1">WXG100 family type VII secretion target</fullName>
    </submittedName>
</protein>
<sequence>MPGSGFELYGNVGNLQDLAGVQHTYRGRFEAILGEIKSHVATVQGQWVGAGTDGFGTFNTTSEGEFTEIQAAFNKLATATEDSATNWSSAMTRINSRWGG</sequence>
<dbReference type="EMBL" id="JAVDYD010000001">
    <property type="protein sequence ID" value="MDR7337282.1"/>
    <property type="molecule type" value="Genomic_DNA"/>
</dbReference>
<dbReference type="SUPFAM" id="SSF140453">
    <property type="entry name" value="EsxAB dimer-like"/>
    <property type="match status" value="1"/>
</dbReference>
<dbReference type="AlphaFoldDB" id="A0A9X3PGJ0"/>
<reference evidence="2 4" key="2">
    <citation type="submission" date="2023-07" db="EMBL/GenBank/DDBJ databases">
        <title>Sequencing the genomes of 1000 actinobacteria strains.</title>
        <authorList>
            <person name="Klenk H.-P."/>
        </authorList>
    </citation>
    <scope>NUCLEOTIDE SEQUENCE [LARGE SCALE GENOMIC DNA]</scope>
    <source>
        <strain evidence="2 4">DSM 44724</strain>
    </source>
</reference>
<dbReference type="Proteomes" id="UP001183604">
    <property type="component" value="Unassembled WGS sequence"/>
</dbReference>
<evidence type="ECO:0000313" key="2">
    <source>
        <dbReference type="EMBL" id="MDR7337282.1"/>
    </source>
</evidence>
<evidence type="ECO:0000313" key="1">
    <source>
        <dbReference type="EMBL" id="MDA1385104.1"/>
    </source>
</evidence>
<dbReference type="Proteomes" id="UP001145799">
    <property type="component" value="Unassembled WGS sequence"/>
</dbReference>